<keyword evidence="2" id="KW-1185">Reference proteome</keyword>
<reference evidence="2" key="1">
    <citation type="journal article" date="2025" name="Aquaculture">
        <title>Assessment of the bioflocculant production and safety properties of Metabacillus hrfriensis sp. nov. based on phenotypic and whole-genome sequencing analysis.</title>
        <authorList>
            <person name="Zhang R."/>
            <person name="Zhao Z."/>
            <person name="Luo L."/>
            <person name="Wang S."/>
            <person name="Guo K."/>
            <person name="Xu W."/>
        </authorList>
    </citation>
    <scope>NUCLEOTIDE SEQUENCE [LARGE SCALE GENOMIC DNA]</scope>
    <source>
        <strain evidence="2">CT-WN-B3</strain>
    </source>
</reference>
<evidence type="ECO:0000313" key="2">
    <source>
        <dbReference type="Proteomes" id="UP001226091"/>
    </source>
</evidence>
<proteinExistence type="predicted"/>
<accession>A0ACD4R7I7</accession>
<gene>
    <name evidence="1" type="ORF">QLQ22_17170</name>
</gene>
<dbReference type="EMBL" id="CP126116">
    <property type="protein sequence ID" value="WHZ56418.1"/>
    <property type="molecule type" value="Genomic_DNA"/>
</dbReference>
<organism evidence="1 2">
    <name type="scientific">Metabacillus hrfriensis</name>
    <dbReference type="NCBI Taxonomy" id="3048891"/>
    <lineage>
        <taxon>Bacteria</taxon>
        <taxon>Bacillati</taxon>
        <taxon>Bacillota</taxon>
        <taxon>Bacilli</taxon>
        <taxon>Bacillales</taxon>
        <taxon>Bacillaceae</taxon>
        <taxon>Metabacillus</taxon>
    </lineage>
</organism>
<name>A0ACD4R7I7_9BACI</name>
<protein>
    <submittedName>
        <fullName evidence="1">Uncharacterized protein</fullName>
    </submittedName>
</protein>
<dbReference type="Proteomes" id="UP001226091">
    <property type="component" value="Chromosome"/>
</dbReference>
<evidence type="ECO:0000313" key="1">
    <source>
        <dbReference type="EMBL" id="WHZ56418.1"/>
    </source>
</evidence>
<sequence length="41" mass="4208">MKALGTGIVIACIAGIISFAAKNLQSFFIMMSGGVLICFGI</sequence>